<feature type="region of interest" description="Disordered" evidence="1">
    <location>
        <begin position="54"/>
        <end position="75"/>
    </location>
</feature>
<dbReference type="EMBL" id="CAUYUJ010011936">
    <property type="protein sequence ID" value="CAK0832927.1"/>
    <property type="molecule type" value="Genomic_DNA"/>
</dbReference>
<gene>
    <name evidence="2" type="ORF">PCOR1329_LOCUS30775</name>
</gene>
<evidence type="ECO:0000313" key="3">
    <source>
        <dbReference type="Proteomes" id="UP001189429"/>
    </source>
</evidence>
<feature type="compositionally biased region" description="Basic residues" evidence="1">
    <location>
        <begin position="190"/>
        <end position="210"/>
    </location>
</feature>
<feature type="compositionally biased region" description="Basic and acidic residues" evidence="1">
    <location>
        <begin position="515"/>
        <end position="538"/>
    </location>
</feature>
<evidence type="ECO:0000313" key="2">
    <source>
        <dbReference type="EMBL" id="CAK0832927.1"/>
    </source>
</evidence>
<feature type="region of interest" description="Disordered" evidence="1">
    <location>
        <begin position="1"/>
        <end position="42"/>
    </location>
</feature>
<feature type="region of interest" description="Disordered" evidence="1">
    <location>
        <begin position="599"/>
        <end position="640"/>
    </location>
</feature>
<feature type="region of interest" description="Disordered" evidence="1">
    <location>
        <begin position="190"/>
        <end position="237"/>
    </location>
</feature>
<sequence length="703" mass="77014">MGNPKPGTAAHSKKKAPPTMPANARRRRPPPPRRWSSLTRGVRHVRAACQEELKETQKQLKEERRARGRAEKERDDAKRRLCSFQTWWSVFLKLCLQDCAGGREGAGRQGRRRPQELPKTWATEVKHWSESGVRHLRWLRWCTENGDEVGVDAHATVERWIQTLEEGVEEHVARKMDSVSIFADLLGGGPRKHPAAAKAAPKRRAKRSAKSRPAQAGVKERPVMKRPARSRPPAARTRKAILQVDESFLSKGKLSKLAKNARGKQELSENFKELSPPAGVAIVSDKWRGTIAAVKQYRNDAGLTERTLPHEVVNHSAGEITNERGFTTNHVELQWSLAKRWIRKRHGGTLPKKADRKKWSRLLAEHRFRTHIKASGQKVNFAALAATFQAWSTIGGLPVARLEIGTTADAATRSKRGRPFARSKGIDCDAVEGLPGVSGDVHEQPVTPRLQSAKGCAVSSELQGRTEAPGSGAGAKELCTPGGPVSAAAGEKEKPSLALAGTPLPARAKLAHWAGSEHERGATVRPGTDDRSLGLDELPRSERRPIDASRRWELFDGLRAHEVEDFEGERFSVILFSASSHASAKERLARAVALLPKPRGYKRPSAADGPRLAKRPRARSSAGVAPAPSAAPTGSPGLAAAGAKQAGAKKYRIVDFPHLGLKLTIQRVYTSKALMAKCRGDRAKLAALRIKLKDPSVFQLVED</sequence>
<evidence type="ECO:0000256" key="1">
    <source>
        <dbReference type="SAM" id="MobiDB-lite"/>
    </source>
</evidence>
<feature type="compositionally biased region" description="Low complexity" evidence="1">
    <location>
        <begin position="619"/>
        <end position="640"/>
    </location>
</feature>
<organism evidence="2 3">
    <name type="scientific">Prorocentrum cordatum</name>
    <dbReference type="NCBI Taxonomy" id="2364126"/>
    <lineage>
        <taxon>Eukaryota</taxon>
        <taxon>Sar</taxon>
        <taxon>Alveolata</taxon>
        <taxon>Dinophyceae</taxon>
        <taxon>Prorocentrales</taxon>
        <taxon>Prorocentraceae</taxon>
        <taxon>Prorocentrum</taxon>
    </lineage>
</organism>
<protein>
    <submittedName>
        <fullName evidence="2">Uncharacterized protein</fullName>
    </submittedName>
</protein>
<reference evidence="2" key="1">
    <citation type="submission" date="2023-10" db="EMBL/GenBank/DDBJ databases">
        <authorList>
            <person name="Chen Y."/>
            <person name="Shah S."/>
            <person name="Dougan E. K."/>
            <person name="Thang M."/>
            <person name="Chan C."/>
        </authorList>
    </citation>
    <scope>NUCLEOTIDE SEQUENCE [LARGE SCALE GENOMIC DNA]</scope>
</reference>
<keyword evidence="3" id="KW-1185">Reference proteome</keyword>
<feature type="region of interest" description="Disordered" evidence="1">
    <location>
        <begin position="437"/>
        <end position="501"/>
    </location>
</feature>
<dbReference type="Proteomes" id="UP001189429">
    <property type="component" value="Unassembled WGS sequence"/>
</dbReference>
<name>A0ABN9SM65_9DINO</name>
<feature type="region of interest" description="Disordered" evidence="1">
    <location>
        <begin position="514"/>
        <end position="538"/>
    </location>
</feature>
<accession>A0ABN9SM65</accession>
<proteinExistence type="predicted"/>
<comment type="caution">
    <text evidence="2">The sequence shown here is derived from an EMBL/GenBank/DDBJ whole genome shotgun (WGS) entry which is preliminary data.</text>
</comment>